<keyword evidence="4" id="KW-1185">Reference proteome</keyword>
<dbReference type="InterPro" id="IPR036770">
    <property type="entry name" value="Ankyrin_rpt-contain_sf"/>
</dbReference>
<accession>A0A8V5GC36</accession>
<organism evidence="3 4">
    <name type="scientific">Melopsittacus undulatus</name>
    <name type="common">Budgerigar</name>
    <name type="synonym">Psittacus undulatus</name>
    <dbReference type="NCBI Taxonomy" id="13146"/>
    <lineage>
        <taxon>Eukaryota</taxon>
        <taxon>Metazoa</taxon>
        <taxon>Chordata</taxon>
        <taxon>Craniata</taxon>
        <taxon>Vertebrata</taxon>
        <taxon>Euteleostomi</taxon>
        <taxon>Archelosauria</taxon>
        <taxon>Archosauria</taxon>
        <taxon>Dinosauria</taxon>
        <taxon>Saurischia</taxon>
        <taxon>Theropoda</taxon>
        <taxon>Coelurosauria</taxon>
        <taxon>Aves</taxon>
        <taxon>Neognathae</taxon>
        <taxon>Neoaves</taxon>
        <taxon>Telluraves</taxon>
        <taxon>Australaves</taxon>
        <taxon>Psittaciformes</taxon>
        <taxon>Psittaculidae</taxon>
        <taxon>Melopsittacus</taxon>
    </lineage>
</organism>
<protein>
    <submittedName>
        <fullName evidence="3">Uncharacterized protein</fullName>
    </submittedName>
</protein>
<evidence type="ECO:0000256" key="2">
    <source>
        <dbReference type="ARBA" id="ARBA00023043"/>
    </source>
</evidence>
<dbReference type="InterPro" id="IPR002110">
    <property type="entry name" value="Ankyrin_rpt"/>
</dbReference>
<dbReference type="PRINTS" id="PR01415">
    <property type="entry name" value="ANKYRIN"/>
</dbReference>
<dbReference type="PROSITE" id="PS50297">
    <property type="entry name" value="ANK_REP_REGION"/>
    <property type="match status" value="8"/>
</dbReference>
<dbReference type="Gene3D" id="1.25.40.20">
    <property type="entry name" value="Ankyrin repeat-containing domain"/>
    <property type="match status" value="5"/>
</dbReference>
<dbReference type="PANTHER" id="PTHR24161">
    <property type="entry name" value="ANK_REP_REGION DOMAIN-CONTAINING PROTEIN-RELATED"/>
    <property type="match status" value="1"/>
</dbReference>
<reference evidence="3" key="2">
    <citation type="submission" date="2025-08" db="UniProtKB">
        <authorList>
            <consortium name="Ensembl"/>
        </authorList>
    </citation>
    <scope>IDENTIFICATION</scope>
</reference>
<evidence type="ECO:0000313" key="3">
    <source>
        <dbReference type="Ensembl" id="ENSMUNP00000029320.1"/>
    </source>
</evidence>
<dbReference type="PROSITE" id="PS50088">
    <property type="entry name" value="ANK_REPEAT"/>
    <property type="match status" value="10"/>
</dbReference>
<name>A0A8V5GC36_MELUD</name>
<dbReference type="Pfam" id="PF13637">
    <property type="entry name" value="Ank_4"/>
    <property type="match status" value="2"/>
</dbReference>
<keyword evidence="2" id="KW-0040">ANK repeat</keyword>
<proteinExistence type="predicted"/>
<dbReference type="Ensembl" id="ENSMUNT00000028398.1">
    <property type="protein sequence ID" value="ENSMUNP00000029320.1"/>
    <property type="gene ID" value="ENSMUNG00000018643.1"/>
</dbReference>
<dbReference type="Proteomes" id="UP000694405">
    <property type="component" value="Unassembled WGS sequence"/>
</dbReference>
<dbReference type="SMART" id="SM00248">
    <property type="entry name" value="ANK"/>
    <property type="match status" value="13"/>
</dbReference>
<dbReference type="SUPFAM" id="SSF48403">
    <property type="entry name" value="Ankyrin repeat"/>
    <property type="match status" value="2"/>
</dbReference>
<gene>
    <name evidence="3" type="primary">LOC117438821</name>
</gene>
<dbReference type="Pfam" id="PF12796">
    <property type="entry name" value="Ank_2"/>
    <property type="match status" value="3"/>
</dbReference>
<dbReference type="AlphaFoldDB" id="A0A8V5GC36"/>
<keyword evidence="1" id="KW-0677">Repeat</keyword>
<dbReference type="Pfam" id="PF00023">
    <property type="entry name" value="Ank"/>
    <property type="match status" value="3"/>
</dbReference>
<reference evidence="3" key="3">
    <citation type="submission" date="2025-09" db="UniProtKB">
        <authorList>
            <consortium name="Ensembl"/>
        </authorList>
    </citation>
    <scope>IDENTIFICATION</scope>
</reference>
<evidence type="ECO:0000256" key="1">
    <source>
        <dbReference type="ARBA" id="ARBA00022737"/>
    </source>
</evidence>
<evidence type="ECO:0000313" key="4">
    <source>
        <dbReference type="Proteomes" id="UP000694405"/>
    </source>
</evidence>
<sequence length="629" mass="68696">CIKLLQSSGADFNKKDKCGSTAAVKIFSYPWWCILEYEVTNCHLCCRTPLHYAAANCHFHCIETLVTTGANINETDDWGRTPLHYAAASDIDRKKNILGNSHENAEELERATEMKEKEAALCLEFLLQNDANPSIQDKEGYNTVHYAAAYGHRQCLELLLEKTNMFEESDSAATKSPLHLAAYNGHHQALEVLLQSLVDLDIKDEKGRTALDLAAFRGHAECVEALISQGASVIVKDNVTKRTPLHASGEYDLMLLIGVWHIDAVSLLLEKEASVDAADLLGCTALHRGIMTGHEECVQMLLEKEVSILCKDARGRTPLHFAAALGHATWLSELLQIALSEEDCSLKDNQGYTPLHWACYNGHENCIEVLLEQKFFRTFYGNSFSPLHCAVINDHENCASLLIGAIDASIVNCEDDKGRTPLHAAAFANHVECLQLLLSHSAQVNAADHAGKTPLMMAAQNGHTSAVDFLVNIAKADLTLKDKESNTPLHLASSKIQEQSLINAKNNALQTPLHIAARNGLKMVVEKLLAKGACVLAVDENGHTPALACAPNKDVADCLALILATMMPFSPSSSMTAFNFVCFKKDNLGRTHLCDGSSVGSINSYNKPLSNNVGTEDGYNENDSDSETF</sequence>
<dbReference type="PANTHER" id="PTHR24161:SF85">
    <property type="entry name" value="PALMITOYLTRANSFERASE HIP14"/>
    <property type="match status" value="1"/>
</dbReference>
<reference evidence="3" key="1">
    <citation type="submission" date="2020-03" db="EMBL/GenBank/DDBJ databases">
        <title>Melopsittacus undulatus (budgerigar) genome, bMelUnd1, maternal haplotype with Z.</title>
        <authorList>
            <person name="Gedman G."/>
            <person name="Mountcastle J."/>
            <person name="Haase B."/>
            <person name="Formenti G."/>
            <person name="Wright T."/>
            <person name="Apodaca J."/>
            <person name="Pelan S."/>
            <person name="Chow W."/>
            <person name="Rhie A."/>
            <person name="Howe K."/>
            <person name="Fedrigo O."/>
            <person name="Jarvis E.D."/>
        </authorList>
    </citation>
    <scope>NUCLEOTIDE SEQUENCE [LARGE SCALE GENOMIC DNA]</scope>
</reference>